<sequence length="94" mass="10791">DAAFLIYIPNAFSPNRDGKNDVFIPMLEGVKEYNLYIFDRFGGIIFETRDQSQGWDGKVNENEFALVGDYAYAIRIIDFLGKKRNFTGSITLIR</sequence>
<name>A0A383EJB6_9ZZZZ</name>
<gene>
    <name evidence="1" type="ORF">METZ01_LOCUS509695</name>
</gene>
<protein>
    <recommendedName>
        <fullName evidence="2">Gliding motility-associated C-terminal domain-containing protein</fullName>
    </recommendedName>
</protein>
<dbReference type="Pfam" id="PF13585">
    <property type="entry name" value="CHU_C"/>
    <property type="match status" value="1"/>
</dbReference>
<evidence type="ECO:0000313" key="1">
    <source>
        <dbReference type="EMBL" id="SVE56841.1"/>
    </source>
</evidence>
<evidence type="ECO:0008006" key="2">
    <source>
        <dbReference type="Google" id="ProtNLM"/>
    </source>
</evidence>
<feature type="non-terminal residue" evidence="1">
    <location>
        <position position="1"/>
    </location>
</feature>
<dbReference type="EMBL" id="UINC01226381">
    <property type="protein sequence ID" value="SVE56841.1"/>
    <property type="molecule type" value="Genomic_DNA"/>
</dbReference>
<reference evidence="1" key="1">
    <citation type="submission" date="2018-05" db="EMBL/GenBank/DDBJ databases">
        <authorList>
            <person name="Lanie J.A."/>
            <person name="Ng W.-L."/>
            <person name="Kazmierczak K.M."/>
            <person name="Andrzejewski T.M."/>
            <person name="Davidsen T.M."/>
            <person name="Wayne K.J."/>
            <person name="Tettelin H."/>
            <person name="Glass J.I."/>
            <person name="Rusch D."/>
            <person name="Podicherti R."/>
            <person name="Tsui H.-C.T."/>
            <person name="Winkler M.E."/>
        </authorList>
    </citation>
    <scope>NUCLEOTIDE SEQUENCE</scope>
</reference>
<dbReference type="NCBIfam" id="TIGR04131">
    <property type="entry name" value="Bac_Flav_CTERM"/>
    <property type="match status" value="1"/>
</dbReference>
<organism evidence="1">
    <name type="scientific">marine metagenome</name>
    <dbReference type="NCBI Taxonomy" id="408172"/>
    <lineage>
        <taxon>unclassified sequences</taxon>
        <taxon>metagenomes</taxon>
        <taxon>ecological metagenomes</taxon>
    </lineage>
</organism>
<dbReference type="AlphaFoldDB" id="A0A383EJB6"/>
<proteinExistence type="predicted"/>
<accession>A0A383EJB6</accession>
<dbReference type="InterPro" id="IPR026341">
    <property type="entry name" value="T9SS_type_B"/>
</dbReference>